<feature type="transmembrane region" description="Helical" evidence="1">
    <location>
        <begin position="20"/>
        <end position="45"/>
    </location>
</feature>
<dbReference type="RefSeq" id="WP_301590100.1">
    <property type="nucleotide sequence ID" value="NZ_JAPFQI010000007.1"/>
</dbReference>
<evidence type="ECO:0000259" key="2">
    <source>
        <dbReference type="Pfam" id="PF13386"/>
    </source>
</evidence>
<keyword evidence="4" id="KW-1185">Reference proteome</keyword>
<accession>A0ABT3NVD3</accession>
<dbReference type="PANTHER" id="PTHR42208:SF1">
    <property type="entry name" value="HEAVY METAL TRANSPORTER"/>
    <property type="match status" value="1"/>
</dbReference>
<feature type="transmembrane region" description="Helical" evidence="1">
    <location>
        <begin position="220"/>
        <end position="243"/>
    </location>
</feature>
<sequence>MLADCLHDLAALGPAGLPALVGALFLAGLAGGLTHCAGMCGPFVLAQAGARADSALSGGSVRRLAGAALLPYHLGRATGYAALGAAAGGFGALLSGLTGMRFVAALLLALAALAMLAQGSARLAALLPRLPVPRLPDLLSRRLGPLLAAPGPWAGFRLGLLLSALPCGLLWAALAGAAASGSALAGGLAMAGFAAGTVPALLGVALLGQFFRRVVAGERAHALAGGLFLFNGVVLLALAVRLAA</sequence>
<evidence type="ECO:0000256" key="1">
    <source>
        <dbReference type="SAM" id="Phobius"/>
    </source>
</evidence>
<keyword evidence="1" id="KW-1133">Transmembrane helix</keyword>
<dbReference type="Pfam" id="PF13386">
    <property type="entry name" value="DsbD_2"/>
    <property type="match status" value="1"/>
</dbReference>
<dbReference type="PANTHER" id="PTHR42208">
    <property type="entry name" value="HEAVY METAL TRANSPORTER-RELATED"/>
    <property type="match status" value="1"/>
</dbReference>
<keyword evidence="1" id="KW-0472">Membrane</keyword>
<dbReference type="Proteomes" id="UP001526430">
    <property type="component" value="Unassembled WGS sequence"/>
</dbReference>
<feature type="transmembrane region" description="Helical" evidence="1">
    <location>
        <begin position="183"/>
        <end position="208"/>
    </location>
</feature>
<dbReference type="EMBL" id="JAPFQI010000007">
    <property type="protein sequence ID" value="MCW8086120.1"/>
    <property type="molecule type" value="Genomic_DNA"/>
</dbReference>
<organism evidence="3 4">
    <name type="scientific">Sabulicella glaciei</name>
    <dbReference type="NCBI Taxonomy" id="2984948"/>
    <lineage>
        <taxon>Bacteria</taxon>
        <taxon>Pseudomonadati</taxon>
        <taxon>Pseudomonadota</taxon>
        <taxon>Alphaproteobacteria</taxon>
        <taxon>Acetobacterales</taxon>
        <taxon>Acetobacteraceae</taxon>
        <taxon>Sabulicella</taxon>
    </lineage>
</organism>
<proteinExistence type="predicted"/>
<reference evidence="3 4" key="1">
    <citation type="submission" date="2022-10" db="EMBL/GenBank/DDBJ databases">
        <title>Roseococcus glaciei nov., sp. nov., isolated from glacier.</title>
        <authorList>
            <person name="Liu Q."/>
            <person name="Xin Y.-H."/>
        </authorList>
    </citation>
    <scope>NUCLEOTIDE SEQUENCE [LARGE SCALE GENOMIC DNA]</scope>
    <source>
        <strain evidence="3 4">MDT2-1-1</strain>
    </source>
</reference>
<feature type="transmembrane region" description="Helical" evidence="1">
    <location>
        <begin position="77"/>
        <end position="97"/>
    </location>
</feature>
<name>A0ABT3NVD3_9PROT</name>
<evidence type="ECO:0000313" key="3">
    <source>
        <dbReference type="EMBL" id="MCW8086120.1"/>
    </source>
</evidence>
<dbReference type="InterPro" id="IPR039447">
    <property type="entry name" value="UreH-like_TM_dom"/>
</dbReference>
<gene>
    <name evidence="3" type="ORF">OF850_10815</name>
</gene>
<keyword evidence="1" id="KW-0812">Transmembrane</keyword>
<feature type="transmembrane region" description="Helical" evidence="1">
    <location>
        <begin position="146"/>
        <end position="171"/>
    </location>
</feature>
<feature type="transmembrane region" description="Helical" evidence="1">
    <location>
        <begin position="103"/>
        <end position="125"/>
    </location>
</feature>
<evidence type="ECO:0000313" key="4">
    <source>
        <dbReference type="Proteomes" id="UP001526430"/>
    </source>
</evidence>
<comment type="caution">
    <text evidence="3">The sequence shown here is derived from an EMBL/GenBank/DDBJ whole genome shotgun (WGS) entry which is preliminary data.</text>
</comment>
<protein>
    <submittedName>
        <fullName evidence="3">Sulfite exporter TauE/SafE family protein</fullName>
    </submittedName>
</protein>
<feature type="domain" description="Urease accessory protein UreH-like transmembrane" evidence="2">
    <location>
        <begin position="24"/>
        <end position="233"/>
    </location>
</feature>